<evidence type="ECO:0000313" key="2">
    <source>
        <dbReference type="EMBL" id="MEB3049291.1"/>
    </source>
</evidence>
<dbReference type="InterPro" id="IPR014914">
    <property type="entry name" value="RES_dom"/>
</dbReference>
<comment type="caution">
    <text evidence="2">The sequence shown here is derived from an EMBL/GenBank/DDBJ whole genome shotgun (WGS) entry which is preliminary data.</text>
</comment>
<organism evidence="2 3">
    <name type="scientific">[Mycobacterium] zoologicum</name>
    <dbReference type="NCBI Taxonomy" id="2872311"/>
    <lineage>
        <taxon>Bacteria</taxon>
        <taxon>Bacillati</taxon>
        <taxon>Actinomycetota</taxon>
        <taxon>Actinomycetes</taxon>
        <taxon>Mycobacteriales</taxon>
        <taxon>Mycobacteriaceae</taxon>
        <taxon>Mycolicibacter</taxon>
    </lineage>
</organism>
<feature type="domain" description="RES" evidence="1">
    <location>
        <begin position="31"/>
        <end position="182"/>
    </location>
</feature>
<dbReference type="Proteomes" id="UP001299046">
    <property type="component" value="Unassembled WGS sequence"/>
</dbReference>
<reference evidence="2 3" key="1">
    <citation type="submission" date="2023-12" db="EMBL/GenBank/DDBJ databases">
        <title>Description of new species of Mycobacterium terrae complex isolated from sewage at the Sao Paulo Zoological Park Foundation in Brazil.</title>
        <authorList>
            <person name="Romagnoli C.L."/>
            <person name="Conceicao E.C."/>
            <person name="Machado E."/>
            <person name="Barreto L.B.P.F."/>
            <person name="Sharma A."/>
            <person name="Silva N.M."/>
            <person name="Marques L.E."/>
            <person name="Juliana M.A."/>
            <person name="Lourenco M.C.S."/>
            <person name="Digiampietri L.A."/>
            <person name="Suffys P.N."/>
            <person name="Viana-Niero C."/>
        </authorList>
    </citation>
    <scope>NUCLEOTIDE SEQUENCE [LARGE SCALE GENOMIC DNA]</scope>
    <source>
        <strain evidence="2 3">MYC123</strain>
    </source>
</reference>
<accession>A0ABU5YGU9</accession>
<keyword evidence="3" id="KW-1185">Reference proteome</keyword>
<name>A0ABU5YGU9_9MYCO</name>
<evidence type="ECO:0000313" key="3">
    <source>
        <dbReference type="Proteomes" id="UP001299046"/>
    </source>
</evidence>
<dbReference type="EMBL" id="JAYJJT010000005">
    <property type="protein sequence ID" value="MEB3049291.1"/>
    <property type="molecule type" value="Genomic_DNA"/>
</dbReference>
<dbReference type="Pfam" id="PF08808">
    <property type="entry name" value="RES"/>
    <property type="match status" value="1"/>
</dbReference>
<gene>
    <name evidence="2" type="ORF">KV112_05970</name>
</gene>
<protein>
    <submittedName>
        <fullName evidence="2">RES family NAD+ phosphorylase</fullName>
    </submittedName>
</protein>
<evidence type="ECO:0000259" key="1">
    <source>
        <dbReference type="Pfam" id="PF08808"/>
    </source>
</evidence>
<dbReference type="RefSeq" id="WP_224864449.1">
    <property type="nucleotide sequence ID" value="NZ_JAYJJS010000006.1"/>
</dbReference>
<sequence>MPELPAGYRAPLPDARPAGLRRRRVIAGTQLWRLDAQHPDDWSWGGFPGPRYRFDPTSGGFRTRYAATDLVGAFRERYRLSGLLIPSDHGEHHLVRLIAARHLRVLDLRTERNLDALGVDDQISTGQHDAVWDTCQQLADAARRWWPGPTKCPDAIVYRSRTTPETSVNYALFGAEAFEVQAWPLNRRPEVTADLVLRHGFTVLF</sequence>
<proteinExistence type="predicted"/>